<dbReference type="Pfam" id="PF26215">
    <property type="entry name" value="HTH_animal"/>
    <property type="match status" value="1"/>
</dbReference>
<dbReference type="InterPro" id="IPR058912">
    <property type="entry name" value="HTH_animal"/>
</dbReference>
<dbReference type="EnsemblMetazoa" id="AALFPA23_000723.R38114">
    <property type="protein sequence ID" value="AALFPA23_000723.P38114"/>
    <property type="gene ID" value="AALFPA23_000723"/>
</dbReference>
<dbReference type="PANTHER" id="PTHR21301:SF10">
    <property type="entry name" value="REVERSE TRANSCRIPTASE DOMAIN-CONTAINING PROTEIN"/>
    <property type="match status" value="1"/>
</dbReference>
<reference evidence="3" key="1">
    <citation type="journal article" date="2015" name="Proc. Natl. Acad. Sci. U.S.A.">
        <title>Genome sequence of the Asian Tiger mosquito, Aedes albopictus, reveals insights into its biology, genetics, and evolution.</title>
        <authorList>
            <person name="Chen X.G."/>
            <person name="Jiang X."/>
            <person name="Gu J."/>
            <person name="Xu M."/>
            <person name="Wu Y."/>
            <person name="Deng Y."/>
            <person name="Zhang C."/>
            <person name="Bonizzoni M."/>
            <person name="Dermauw W."/>
            <person name="Vontas J."/>
            <person name="Armbruster P."/>
            <person name="Huang X."/>
            <person name="Yang Y."/>
            <person name="Zhang H."/>
            <person name="He W."/>
            <person name="Peng H."/>
            <person name="Liu Y."/>
            <person name="Wu K."/>
            <person name="Chen J."/>
            <person name="Lirakis M."/>
            <person name="Topalis P."/>
            <person name="Van Leeuwen T."/>
            <person name="Hall A.B."/>
            <person name="Jiang X."/>
            <person name="Thorpe C."/>
            <person name="Mueller R.L."/>
            <person name="Sun C."/>
            <person name="Waterhouse R.M."/>
            <person name="Yan G."/>
            <person name="Tu Z.J."/>
            <person name="Fang X."/>
            <person name="James A.A."/>
        </authorList>
    </citation>
    <scope>NUCLEOTIDE SEQUENCE [LARGE SCALE GENOMIC DNA]</scope>
    <source>
        <strain evidence="3">Foshan</strain>
    </source>
</reference>
<dbReference type="PANTHER" id="PTHR21301">
    <property type="entry name" value="REVERSE TRANSCRIPTASE"/>
    <property type="match status" value="1"/>
</dbReference>
<dbReference type="RefSeq" id="XP_062710337.1">
    <property type="nucleotide sequence ID" value="XM_062854353.1"/>
</dbReference>
<accession>A0ABM1XLC7</accession>
<dbReference type="Proteomes" id="UP000069940">
    <property type="component" value="Unassembled WGS sequence"/>
</dbReference>
<feature type="domain" description="Reverse transcriptase" evidence="1">
    <location>
        <begin position="1"/>
        <end position="293"/>
    </location>
</feature>
<dbReference type="SUPFAM" id="SSF56672">
    <property type="entry name" value="DNA/RNA polymerases"/>
    <property type="match status" value="1"/>
</dbReference>
<dbReference type="PROSITE" id="PS50878">
    <property type="entry name" value="RT_POL"/>
    <property type="match status" value="1"/>
</dbReference>
<organism evidence="2 3">
    <name type="scientific">Aedes albopictus</name>
    <name type="common">Asian tiger mosquito</name>
    <name type="synonym">Stegomyia albopicta</name>
    <dbReference type="NCBI Taxonomy" id="7160"/>
    <lineage>
        <taxon>Eukaryota</taxon>
        <taxon>Metazoa</taxon>
        <taxon>Ecdysozoa</taxon>
        <taxon>Arthropoda</taxon>
        <taxon>Hexapoda</taxon>
        <taxon>Insecta</taxon>
        <taxon>Pterygota</taxon>
        <taxon>Neoptera</taxon>
        <taxon>Endopterygota</taxon>
        <taxon>Diptera</taxon>
        <taxon>Nematocera</taxon>
        <taxon>Culicoidea</taxon>
        <taxon>Culicidae</taxon>
        <taxon>Culicinae</taxon>
        <taxon>Aedini</taxon>
        <taxon>Aedes</taxon>
        <taxon>Stegomyia</taxon>
    </lineage>
</organism>
<keyword evidence="3" id="KW-1185">Reference proteome</keyword>
<dbReference type="CDD" id="cd00304">
    <property type="entry name" value="RT_like"/>
    <property type="match status" value="1"/>
</dbReference>
<protein>
    <recommendedName>
        <fullName evidence="1">Reverse transcriptase domain-containing protein</fullName>
    </recommendedName>
</protein>
<dbReference type="InterPro" id="IPR000477">
    <property type="entry name" value="RT_dom"/>
</dbReference>
<reference evidence="2" key="2">
    <citation type="submission" date="2025-05" db="UniProtKB">
        <authorList>
            <consortium name="EnsemblMetazoa"/>
        </authorList>
    </citation>
    <scope>IDENTIFICATION</scope>
    <source>
        <strain evidence="2">Foshan</strain>
    </source>
</reference>
<sequence>MREDYDRKMRALVSDTTTYENVKTDPTARYQNGNNSIVRRLKDLKLIDHRTAKELSSTNATCPRIYGQPKAHKPDLPLRPVIPNITAPTYKLAKYIADILQNSFHSQYSTTSSFEFCGDVNQVVLPEGYIMISLDVTSLFTNVPRHLVIRSIINRWNEVKTQINLDLFLEIVEYCMEASYFCFEGRYFKQTYGTAMGSPLSPIVADIVLDSVIKTAMNSLPFEITIFRKYVDNIFMAIPRECVQQVLDAFNRIEPRLQFTTEEEKENRLPFLDMTVIRNADQTLTTEWYAKPIASGRMLNYNSFHQPKYKINVANNFIHRVCSLTRNKPLDEIAKTIHQHLRQNNYPKSLINRLLHFNISRLKPSLIPLRNYRQPYQPSARSTTNFCIQHPADHPASHLPYHPQQHQTQTTLPISSKANHHVSHPPSQSSQHQMTCNISNHSMIPRAIEATISKYTQSPTITEQPTASSIKKPYVHPTNLKQQGMKKCTGRFRTYLHSRNA</sequence>
<dbReference type="GeneID" id="134288705"/>
<dbReference type="InterPro" id="IPR043502">
    <property type="entry name" value="DNA/RNA_pol_sf"/>
</dbReference>
<evidence type="ECO:0000313" key="2">
    <source>
        <dbReference type="EnsemblMetazoa" id="AALFPA23_000723.P38114"/>
    </source>
</evidence>
<evidence type="ECO:0000259" key="1">
    <source>
        <dbReference type="PROSITE" id="PS50878"/>
    </source>
</evidence>
<proteinExistence type="predicted"/>
<evidence type="ECO:0000313" key="3">
    <source>
        <dbReference type="Proteomes" id="UP000069940"/>
    </source>
</evidence>
<name>A0ABM1XLC7_AEDAL</name>